<dbReference type="EMBL" id="LAZR01070388">
    <property type="protein sequence ID" value="KKK41585.1"/>
    <property type="molecule type" value="Genomic_DNA"/>
</dbReference>
<comment type="caution">
    <text evidence="2">The sequence shown here is derived from an EMBL/GenBank/DDBJ whole genome shotgun (WGS) entry which is preliminary data.</text>
</comment>
<name>A0A0F8W092_9ZZZZ</name>
<protein>
    <submittedName>
        <fullName evidence="2">Uncharacterized protein</fullName>
    </submittedName>
</protein>
<accession>A0A0F8W092</accession>
<organism evidence="2">
    <name type="scientific">marine sediment metagenome</name>
    <dbReference type="NCBI Taxonomy" id="412755"/>
    <lineage>
        <taxon>unclassified sequences</taxon>
        <taxon>metagenomes</taxon>
        <taxon>ecological metagenomes</taxon>
    </lineage>
</organism>
<feature type="transmembrane region" description="Helical" evidence="1">
    <location>
        <begin position="21"/>
        <end position="44"/>
    </location>
</feature>
<keyword evidence="1" id="KW-0472">Membrane</keyword>
<keyword evidence="1" id="KW-0812">Transmembrane</keyword>
<evidence type="ECO:0000256" key="1">
    <source>
        <dbReference type="SAM" id="Phobius"/>
    </source>
</evidence>
<evidence type="ECO:0000313" key="2">
    <source>
        <dbReference type="EMBL" id="KKK41585.1"/>
    </source>
</evidence>
<gene>
    <name evidence="2" type="ORF">LCGC14_2621090</name>
</gene>
<keyword evidence="1" id="KW-1133">Transmembrane helix</keyword>
<proteinExistence type="predicted"/>
<reference evidence="2" key="1">
    <citation type="journal article" date="2015" name="Nature">
        <title>Complex archaea that bridge the gap between prokaryotes and eukaryotes.</title>
        <authorList>
            <person name="Spang A."/>
            <person name="Saw J.H."/>
            <person name="Jorgensen S.L."/>
            <person name="Zaremba-Niedzwiedzka K."/>
            <person name="Martijn J."/>
            <person name="Lind A.E."/>
            <person name="van Eijk R."/>
            <person name="Schleper C."/>
            <person name="Guy L."/>
            <person name="Ettema T.J."/>
        </authorList>
    </citation>
    <scope>NUCLEOTIDE SEQUENCE</scope>
</reference>
<dbReference type="AlphaFoldDB" id="A0A0F8W092"/>
<sequence>MKYIHFKLLKGRKRLQDWFQFHIYAYNQIGICFSVIGYGFKFYFDRNDLKKWRKKWQKKIFKDY</sequence>